<dbReference type="PANTHER" id="PTHR48079">
    <property type="entry name" value="PROTEIN YEEZ"/>
    <property type="match status" value="1"/>
</dbReference>
<dbReference type="Gene3D" id="3.40.50.720">
    <property type="entry name" value="NAD(P)-binding Rossmann-like Domain"/>
    <property type="match status" value="1"/>
</dbReference>
<dbReference type="Proteomes" id="UP000515240">
    <property type="component" value="Chromosome"/>
</dbReference>
<reference evidence="2 3" key="1">
    <citation type="journal article" date="2020" name="G3 (Bethesda)">
        <title>CeMbio - The Caenorhabditis elegans Microbiome Resource.</title>
        <authorList>
            <person name="Dirksen P."/>
            <person name="Assie A."/>
            <person name="Zimmermann J."/>
            <person name="Zhang F."/>
            <person name="Tietje A.M."/>
            <person name="Marsh S.A."/>
            <person name="Felix M.A."/>
            <person name="Shapira M."/>
            <person name="Kaleta C."/>
            <person name="Schulenburg H."/>
            <person name="Samuel B."/>
        </authorList>
    </citation>
    <scope>NUCLEOTIDE SEQUENCE [LARGE SCALE GENOMIC DNA]</scope>
    <source>
        <strain evidence="2 3">BIGb0172</strain>
    </source>
</reference>
<feature type="domain" description="NAD-dependent epimerase/dehydratase" evidence="1">
    <location>
        <begin position="13"/>
        <end position="249"/>
    </location>
</feature>
<dbReference type="Pfam" id="PF01370">
    <property type="entry name" value="Epimerase"/>
    <property type="match status" value="1"/>
</dbReference>
<dbReference type="InterPro" id="IPR051783">
    <property type="entry name" value="NAD(P)-dependent_oxidoreduct"/>
</dbReference>
<protein>
    <submittedName>
        <fullName evidence="2">SDR family NAD(P)-dependent oxidoreductase</fullName>
    </submittedName>
</protein>
<dbReference type="InterPro" id="IPR001509">
    <property type="entry name" value="Epimerase_deHydtase"/>
</dbReference>
<name>A0A7G5ENW6_9BURK</name>
<organism evidence="2 3">
    <name type="scientific">Comamonas piscis</name>
    <dbReference type="NCBI Taxonomy" id="1562974"/>
    <lineage>
        <taxon>Bacteria</taxon>
        <taxon>Pseudomonadati</taxon>
        <taxon>Pseudomonadota</taxon>
        <taxon>Betaproteobacteria</taxon>
        <taxon>Burkholderiales</taxon>
        <taxon>Comamonadaceae</taxon>
        <taxon>Comamonas</taxon>
    </lineage>
</organism>
<gene>
    <name evidence="2" type="ORF">HS961_08875</name>
</gene>
<dbReference type="EMBL" id="CP058554">
    <property type="protein sequence ID" value="QMV75691.1"/>
    <property type="molecule type" value="Genomic_DNA"/>
</dbReference>
<proteinExistence type="predicted"/>
<evidence type="ECO:0000259" key="1">
    <source>
        <dbReference type="Pfam" id="PF01370"/>
    </source>
</evidence>
<accession>A0A7G5ENW6</accession>
<dbReference type="KEGG" id="cpis:HS961_08875"/>
<dbReference type="GO" id="GO:0005737">
    <property type="term" value="C:cytoplasm"/>
    <property type="evidence" value="ECO:0007669"/>
    <property type="project" value="TreeGrafter"/>
</dbReference>
<dbReference type="AlphaFoldDB" id="A0A7G5ENW6"/>
<dbReference type="PANTHER" id="PTHR48079:SF6">
    <property type="entry name" value="NAD(P)-BINDING DOMAIN-CONTAINING PROTEIN-RELATED"/>
    <property type="match status" value="1"/>
</dbReference>
<evidence type="ECO:0000313" key="3">
    <source>
        <dbReference type="Proteomes" id="UP000515240"/>
    </source>
</evidence>
<dbReference type="GO" id="GO:0004029">
    <property type="term" value="F:aldehyde dehydrogenase (NAD+) activity"/>
    <property type="evidence" value="ECO:0007669"/>
    <property type="project" value="TreeGrafter"/>
</dbReference>
<evidence type="ECO:0000313" key="2">
    <source>
        <dbReference type="EMBL" id="QMV75691.1"/>
    </source>
</evidence>
<sequence>MTALPARFRRQRVLIVGCGDVGQRLLRLWQGAGQDLHTAGPAARGPLVRALTSSPQRVASLRALGATPLLGNLDDARSLRRLAGLAQRVVHLAPPAQPQAGVLPPAVMRDLRSRNLLRALVAKAGQAPHVVYGSTSGVYGNWDGEWVSETHALRASTARALRRVDAERQLRKWALRFGASGAAVHVLRIPGIYAGDREGGTPLGRLQRGTPLLRREDDVYTSHIHADDLARAVERALWRGRPQRVTNVADDSAMPMGDYFDLAADLWRLPHPERISWAQAEQQLSPTLLSFMRESRRLSNTRMRKELGVVLRYQTVHHGLQAAVYLLGPAGPAAAAD</sequence>
<keyword evidence="3" id="KW-1185">Reference proteome</keyword>
<dbReference type="InterPro" id="IPR036291">
    <property type="entry name" value="NAD(P)-bd_dom_sf"/>
</dbReference>
<dbReference type="SUPFAM" id="SSF51735">
    <property type="entry name" value="NAD(P)-binding Rossmann-fold domains"/>
    <property type="match status" value="1"/>
</dbReference>